<protein>
    <submittedName>
        <fullName evidence="7">DNA binding protein, putative</fullName>
    </submittedName>
</protein>
<dbReference type="GO" id="GO:0000981">
    <property type="term" value="F:DNA-binding transcription factor activity, RNA polymerase II-specific"/>
    <property type="evidence" value="ECO:0000318"/>
    <property type="project" value="GO_Central"/>
</dbReference>
<evidence type="ECO:0000256" key="1">
    <source>
        <dbReference type="ARBA" id="ARBA00004123"/>
    </source>
</evidence>
<dbReference type="AlphaFoldDB" id="B9RVY4"/>
<evidence type="ECO:0000256" key="2">
    <source>
        <dbReference type="ARBA" id="ARBA00023015"/>
    </source>
</evidence>
<organism evidence="7 8">
    <name type="scientific">Ricinus communis</name>
    <name type="common">Castor bean</name>
    <dbReference type="NCBI Taxonomy" id="3988"/>
    <lineage>
        <taxon>Eukaryota</taxon>
        <taxon>Viridiplantae</taxon>
        <taxon>Streptophyta</taxon>
        <taxon>Embryophyta</taxon>
        <taxon>Tracheophyta</taxon>
        <taxon>Spermatophyta</taxon>
        <taxon>Magnoliopsida</taxon>
        <taxon>eudicotyledons</taxon>
        <taxon>Gunneridae</taxon>
        <taxon>Pentapetalae</taxon>
        <taxon>rosids</taxon>
        <taxon>fabids</taxon>
        <taxon>Malpighiales</taxon>
        <taxon>Euphorbiaceae</taxon>
        <taxon>Acalyphoideae</taxon>
        <taxon>Acalypheae</taxon>
        <taxon>Ricinus</taxon>
    </lineage>
</organism>
<sequence length="246" mass="27803">MESQVSNGKMLHVVCINENRKKPEPSSHLGTLMKMNHPSSRMAMAPSGSTSSTKTERKVIEKNRRNQMKTLFSNLNSLFPRRNAKEAPPLPDQIDEAINHIKSLEEKLKKLKVKKESLSARKRPFSECSDSYESASASRAPQLQIKEMGSALEIVLISGLDNQFMFYEIIRILHQEGVDIASASYSVAGNSIVYIVHAEIRESNFSFGAAKVTDRLNRFVNELSSEIEVEPELWDFNDLQPDTWAF</sequence>
<gene>
    <name evidence="7" type="ORF">RCOM_1174080</name>
</gene>
<dbReference type="PANTHER" id="PTHR13935">
    <property type="entry name" value="ACHAETE-SCUTE TRANSCRIPTION FACTOR-RELATED"/>
    <property type="match status" value="1"/>
</dbReference>
<dbReference type="InterPro" id="IPR011598">
    <property type="entry name" value="bHLH_dom"/>
</dbReference>
<name>B9RVY4_RICCO</name>
<dbReference type="PANTHER" id="PTHR13935:SF63">
    <property type="entry name" value="BHLH DOMAIN-CONTAINING PROTEIN"/>
    <property type="match status" value="1"/>
</dbReference>
<dbReference type="InterPro" id="IPR015660">
    <property type="entry name" value="MASH1/Ascl1a-like"/>
</dbReference>
<feature type="domain" description="BHLH" evidence="6">
    <location>
        <begin position="52"/>
        <end position="104"/>
    </location>
</feature>
<keyword evidence="4" id="KW-0539">Nucleus</keyword>
<dbReference type="GO" id="GO:0090575">
    <property type="term" value="C:RNA polymerase II transcription regulator complex"/>
    <property type="evidence" value="ECO:0000318"/>
    <property type="project" value="GO_Central"/>
</dbReference>
<evidence type="ECO:0000256" key="3">
    <source>
        <dbReference type="ARBA" id="ARBA00023163"/>
    </source>
</evidence>
<dbReference type="PROSITE" id="PS50888">
    <property type="entry name" value="BHLH"/>
    <property type="match status" value="1"/>
</dbReference>
<evidence type="ECO:0000256" key="4">
    <source>
        <dbReference type="ARBA" id="ARBA00023242"/>
    </source>
</evidence>
<evidence type="ECO:0000313" key="8">
    <source>
        <dbReference type="Proteomes" id="UP000008311"/>
    </source>
</evidence>
<dbReference type="eggNOG" id="ENOG502S1BZ">
    <property type="taxonomic scope" value="Eukaryota"/>
</dbReference>
<dbReference type="InterPro" id="IPR036638">
    <property type="entry name" value="HLH_DNA-bd_sf"/>
</dbReference>
<feature type="coiled-coil region" evidence="5">
    <location>
        <begin position="94"/>
        <end position="121"/>
    </location>
</feature>
<keyword evidence="2" id="KW-0805">Transcription regulation</keyword>
<reference evidence="8" key="1">
    <citation type="journal article" date="2010" name="Nat. Biotechnol.">
        <title>Draft genome sequence of the oilseed species Ricinus communis.</title>
        <authorList>
            <person name="Chan A.P."/>
            <person name="Crabtree J."/>
            <person name="Zhao Q."/>
            <person name="Lorenzi H."/>
            <person name="Orvis J."/>
            <person name="Puiu D."/>
            <person name="Melake-Berhan A."/>
            <person name="Jones K.M."/>
            <person name="Redman J."/>
            <person name="Chen G."/>
            <person name="Cahoon E.B."/>
            <person name="Gedil M."/>
            <person name="Stanke M."/>
            <person name="Haas B.J."/>
            <person name="Wortman J.R."/>
            <person name="Fraser-Liggett C.M."/>
            <person name="Ravel J."/>
            <person name="Rabinowicz P.D."/>
        </authorList>
    </citation>
    <scope>NUCLEOTIDE SEQUENCE [LARGE SCALE GENOMIC DNA]</scope>
    <source>
        <strain evidence="8">cv. Hale</strain>
    </source>
</reference>
<evidence type="ECO:0000259" key="6">
    <source>
        <dbReference type="PROSITE" id="PS50888"/>
    </source>
</evidence>
<keyword evidence="8" id="KW-1185">Reference proteome</keyword>
<accession>B9RVY4</accession>
<proteinExistence type="predicted"/>
<dbReference type="Gene3D" id="4.10.280.10">
    <property type="entry name" value="Helix-loop-helix DNA-binding domain"/>
    <property type="match status" value="1"/>
</dbReference>
<evidence type="ECO:0000256" key="5">
    <source>
        <dbReference type="SAM" id="Coils"/>
    </source>
</evidence>
<dbReference type="Pfam" id="PF00010">
    <property type="entry name" value="HLH"/>
    <property type="match status" value="1"/>
</dbReference>
<dbReference type="GO" id="GO:0006357">
    <property type="term" value="P:regulation of transcription by RNA polymerase II"/>
    <property type="evidence" value="ECO:0000318"/>
    <property type="project" value="GO_Central"/>
</dbReference>
<keyword evidence="5" id="KW-0175">Coiled coil</keyword>
<dbReference type="STRING" id="3988.B9RVY4"/>
<dbReference type="GO" id="GO:0046983">
    <property type="term" value="F:protein dimerization activity"/>
    <property type="evidence" value="ECO:0007669"/>
    <property type="project" value="InterPro"/>
</dbReference>
<dbReference type="Proteomes" id="UP000008311">
    <property type="component" value="Unassembled WGS sequence"/>
</dbReference>
<dbReference type="GO" id="GO:0000977">
    <property type="term" value="F:RNA polymerase II transcription regulatory region sequence-specific DNA binding"/>
    <property type="evidence" value="ECO:0000318"/>
    <property type="project" value="GO_Central"/>
</dbReference>
<dbReference type="SUPFAM" id="SSF47459">
    <property type="entry name" value="HLH, helix-loop-helix DNA-binding domain"/>
    <property type="match status" value="1"/>
</dbReference>
<dbReference type="InParanoid" id="B9RVY4"/>
<comment type="subcellular location">
    <subcellularLocation>
        <location evidence="1">Nucleus</location>
    </subcellularLocation>
</comment>
<dbReference type="EMBL" id="EQ973822">
    <property type="protein sequence ID" value="EEF44421.1"/>
    <property type="molecule type" value="Genomic_DNA"/>
</dbReference>
<evidence type="ECO:0000313" key="7">
    <source>
        <dbReference type="EMBL" id="EEF44421.1"/>
    </source>
</evidence>
<keyword evidence="3" id="KW-0804">Transcription</keyword>